<evidence type="ECO:0000313" key="3">
    <source>
        <dbReference type="Proteomes" id="UP000241346"/>
    </source>
</evidence>
<name>A0A2T3NDR8_9GAMM</name>
<accession>A0A2T3NDR8</accession>
<evidence type="ECO:0000313" key="2">
    <source>
        <dbReference type="EMBL" id="PSW12327.1"/>
    </source>
</evidence>
<dbReference type="AlphaFoldDB" id="A0A2T3NDR8"/>
<feature type="signal peptide" evidence="1">
    <location>
        <begin position="1"/>
        <end position="26"/>
    </location>
</feature>
<dbReference type="OrthoDB" id="5864637at2"/>
<dbReference type="EMBL" id="PYMB01000005">
    <property type="protein sequence ID" value="PSW12327.1"/>
    <property type="molecule type" value="Genomic_DNA"/>
</dbReference>
<proteinExistence type="predicted"/>
<gene>
    <name evidence="2" type="ORF">C9J01_14225</name>
</gene>
<evidence type="ECO:0000256" key="1">
    <source>
        <dbReference type="SAM" id="SignalP"/>
    </source>
</evidence>
<dbReference type="InterPro" id="IPR023614">
    <property type="entry name" value="Porin_dom_sf"/>
</dbReference>
<dbReference type="SUPFAM" id="SSF56935">
    <property type="entry name" value="Porins"/>
    <property type="match status" value="1"/>
</dbReference>
<protein>
    <recommendedName>
        <fullName evidence="4">Outer membrane porin, OprD family</fullName>
    </recommendedName>
</protein>
<evidence type="ECO:0008006" key="4">
    <source>
        <dbReference type="Google" id="ProtNLM"/>
    </source>
</evidence>
<sequence>MTSYLPSKYTCLAAVISSSLAMPALANVIDDSTLNLQLRNELRNADRPSVSPQGDMGPKIDAWVQGFLFDFESGQFADTVSFGGGFYAVEKLKANPNRGTRMYLDGHDSFSFGYANVAFDFAEQFHLTVGQFGTDYYYGTLEHMIPFIDDSSNRTTPSLKEGALYQGQFGNVKLYGLYSQRVAGVGNHSWTDDGRIVVDWSDFSMEVEKEPYYAVGLAWDTNDYQLLFGTSYQNNVANQIGVQGSYNWLDSDNAYFKYEARAMYFGLLGDEKDLSEALSGEDSSYVVSNQLTYHKDRATFLGNFGYTGPKMASANIDNDWGYSFDMSIDRGYHEMFAWSLMGVYQFTDGFNVALSGIVTDGYKDSSKETEIEGFGANLIFSYTPQSGPLAGLRNTLVLNKAQEYRHTGGNTETLKYYDIKFSAHYDLKIF</sequence>
<dbReference type="GO" id="GO:0016020">
    <property type="term" value="C:membrane"/>
    <property type="evidence" value="ECO:0007669"/>
    <property type="project" value="InterPro"/>
</dbReference>
<organism evidence="2 3">
    <name type="scientific">Photobacterium rosenbergii</name>
    <dbReference type="NCBI Taxonomy" id="294936"/>
    <lineage>
        <taxon>Bacteria</taxon>
        <taxon>Pseudomonadati</taxon>
        <taxon>Pseudomonadota</taxon>
        <taxon>Gammaproteobacteria</taxon>
        <taxon>Vibrionales</taxon>
        <taxon>Vibrionaceae</taxon>
        <taxon>Photobacterium</taxon>
    </lineage>
</organism>
<dbReference type="Proteomes" id="UP000241346">
    <property type="component" value="Unassembled WGS sequence"/>
</dbReference>
<feature type="chain" id="PRO_5015568037" description="Outer membrane porin, OprD family" evidence="1">
    <location>
        <begin position="27"/>
        <end position="430"/>
    </location>
</feature>
<dbReference type="Gene3D" id="2.40.160.10">
    <property type="entry name" value="Porin"/>
    <property type="match status" value="1"/>
</dbReference>
<comment type="caution">
    <text evidence="2">The sequence shown here is derived from an EMBL/GenBank/DDBJ whole genome shotgun (WGS) entry which is preliminary data.</text>
</comment>
<reference evidence="2 3" key="1">
    <citation type="submission" date="2018-03" db="EMBL/GenBank/DDBJ databases">
        <title>Whole genome sequencing of Histamine producing bacteria.</title>
        <authorList>
            <person name="Butler K."/>
        </authorList>
    </citation>
    <scope>NUCLEOTIDE SEQUENCE [LARGE SCALE GENOMIC DNA]</scope>
    <source>
        <strain evidence="2 3">DSM 19138</strain>
    </source>
</reference>
<keyword evidence="1" id="KW-0732">Signal</keyword>
<dbReference type="RefSeq" id="WP_107298817.1">
    <property type="nucleotide sequence ID" value="NZ_PYMB01000005.1"/>
</dbReference>